<accession>A0A0C3GRX9</accession>
<dbReference type="InParanoid" id="A0A0C3GRX9"/>
<gene>
    <name evidence="15" type="ORF">OIDMADRAFT_127166</name>
</gene>
<reference evidence="16" key="2">
    <citation type="submission" date="2015-01" db="EMBL/GenBank/DDBJ databases">
        <title>Evolutionary Origins and Diversification of the Mycorrhizal Mutualists.</title>
        <authorList>
            <consortium name="DOE Joint Genome Institute"/>
            <consortium name="Mycorrhizal Genomics Consortium"/>
            <person name="Kohler A."/>
            <person name="Kuo A."/>
            <person name="Nagy L.G."/>
            <person name="Floudas D."/>
            <person name="Copeland A."/>
            <person name="Barry K.W."/>
            <person name="Cichocki N."/>
            <person name="Veneault-Fourrey C."/>
            <person name="LaButti K."/>
            <person name="Lindquist E.A."/>
            <person name="Lipzen A."/>
            <person name="Lundell T."/>
            <person name="Morin E."/>
            <person name="Murat C."/>
            <person name="Riley R."/>
            <person name="Ohm R."/>
            <person name="Sun H."/>
            <person name="Tunlid A."/>
            <person name="Henrissat B."/>
            <person name="Grigoriev I.V."/>
            <person name="Hibbett D.S."/>
            <person name="Martin F."/>
        </authorList>
    </citation>
    <scope>NUCLEOTIDE SEQUENCE [LARGE SCALE GENOMIC DNA]</scope>
    <source>
        <strain evidence="16">Zn</strain>
    </source>
</reference>
<dbReference type="InterPro" id="IPR001930">
    <property type="entry name" value="Peptidase_M1"/>
</dbReference>
<evidence type="ECO:0000256" key="4">
    <source>
        <dbReference type="ARBA" id="ARBA00022723"/>
    </source>
</evidence>
<keyword evidence="3 11" id="KW-0645">Protease</keyword>
<dbReference type="InterPro" id="IPR045357">
    <property type="entry name" value="Aminopeptidase_N-like_N"/>
</dbReference>
<keyword evidence="5 11" id="KW-0378">Hydrolase</keyword>
<dbReference type="MEROPS" id="M01.006"/>
<comment type="cofactor">
    <cofactor evidence="9 11">
        <name>Zn(2+)</name>
        <dbReference type="ChEBI" id="CHEBI:29105"/>
    </cofactor>
    <text evidence="9 11">Binds 1 zinc ion per subunit.</text>
</comment>
<dbReference type="PANTHER" id="PTHR11533:SF171">
    <property type="entry name" value="AMINOPEPTIDASE"/>
    <property type="match status" value="1"/>
</dbReference>
<proteinExistence type="inferred from homology"/>
<dbReference type="Pfam" id="PF11838">
    <property type="entry name" value="ERAP1_C"/>
    <property type="match status" value="1"/>
</dbReference>
<keyword evidence="4 9" id="KW-0479">Metal-binding</keyword>
<dbReference type="Gene3D" id="1.25.50.20">
    <property type="match status" value="1"/>
</dbReference>
<evidence type="ECO:0000256" key="6">
    <source>
        <dbReference type="ARBA" id="ARBA00022833"/>
    </source>
</evidence>
<evidence type="ECO:0000256" key="2">
    <source>
        <dbReference type="ARBA" id="ARBA00022438"/>
    </source>
</evidence>
<feature type="binding site" evidence="9">
    <location>
        <position position="367"/>
    </location>
    <ligand>
        <name>Zn(2+)</name>
        <dbReference type="ChEBI" id="CHEBI:29105"/>
        <note>catalytic</note>
    </ligand>
</feature>
<evidence type="ECO:0000259" key="14">
    <source>
        <dbReference type="Pfam" id="PF17900"/>
    </source>
</evidence>
<dbReference type="FunFam" id="2.60.40.1910:FF:000004">
    <property type="entry name" value="Aminopeptidase"/>
    <property type="match status" value="1"/>
</dbReference>
<dbReference type="InterPro" id="IPR034016">
    <property type="entry name" value="M1_APN-typ"/>
</dbReference>
<dbReference type="GO" id="GO:0016020">
    <property type="term" value="C:membrane"/>
    <property type="evidence" value="ECO:0007669"/>
    <property type="project" value="TreeGrafter"/>
</dbReference>
<feature type="site" description="Transition state stabilizer" evidence="10">
    <location>
        <position position="430"/>
    </location>
</feature>
<dbReference type="Gene3D" id="2.60.40.1730">
    <property type="entry name" value="tricorn interacting facor f3 domain"/>
    <property type="match status" value="1"/>
</dbReference>
<evidence type="ECO:0000256" key="8">
    <source>
        <dbReference type="PIRSR" id="PIRSR634016-1"/>
    </source>
</evidence>
<dbReference type="STRING" id="913774.A0A0C3GRX9"/>
<protein>
    <recommendedName>
        <fullName evidence="11">Aminopeptidase</fullName>
        <ecNumber evidence="11">3.4.11.-</ecNumber>
    </recommendedName>
</protein>
<feature type="domain" description="Peptidase M1 membrane alanine aminopeptidase" evidence="12">
    <location>
        <begin position="254"/>
        <end position="489"/>
    </location>
</feature>
<feature type="binding site" evidence="9">
    <location>
        <position position="348"/>
    </location>
    <ligand>
        <name>Zn(2+)</name>
        <dbReference type="ChEBI" id="CHEBI:29105"/>
        <note>catalytic</note>
    </ligand>
</feature>
<evidence type="ECO:0000256" key="1">
    <source>
        <dbReference type="ARBA" id="ARBA00010136"/>
    </source>
</evidence>
<dbReference type="AlphaFoldDB" id="A0A0C3GRX9"/>
<dbReference type="Pfam" id="PF17900">
    <property type="entry name" value="Peptidase_M1_N"/>
    <property type="match status" value="1"/>
</dbReference>
<sequence>MAAPFGRDVLPGNIKPINYDLSIYDLKLGGSFTYQGTVSILAKILRSTNEIILNSHQLIISSAEVTVELAKSQQTFKTSGIWFDVPRRRVTISFQDALPITEKAVITLKFEGIMNHDMAGFSRARYKSTITPAASVPMEGDEHLMFSTQFEACDARRAFPCFDEPNLKATFDFEIEIPSDLIALSNMPEKGTRKTKDGFHVVSFERTPVMSTYLLAWAVGDFEYIEDFTKRKYNGKALPVRVYTTRGLKNQAQYALSNAPQVIDYFSEIFGIDYPLPKADLLAVHEFVSNFAIGIAISKSKFAPFVYFSMENWGLVTYRTTRVLFDEKTSDVGYKSLVSYVIAHELAHQWFGNLVTMDWWDELWLNEGFATWVGWLATDHFHPEWDVWSQFVSQDMQMAFTRDSLRSSHPIEVPIKNALDVDQIFDDISYRKGSSVIRMLAAHLGQQKFLQGVSNYLKERAYSNATTQDLWSALSQSSDQDVNSLMEPWIRKIGFPVVTVDEEINQIRIKQSRYLSTGDVTADEDTTNWWIPLGVRGKIGNKEVAPISLTAREDVITGIESLFYKLNAENAGFYRTKYPPRRLAKLGTQMDQLSVSDKIGLIGDAGALAASGESSTPGLLALIEGCSSESKYLVWSQILGSLGTVKSVFSDDAAITDSLKSFILKLIGSAVQKIGWKVFPDEDLLTSQLRSLLILSAGLNGHKEIIAEAQRRFKLYIGGNDRSAVHPSLRAAIFGISIRYGSSAEYLALKKEWQTTESIDGREICLRALARLQSPQLLDDYLSFLFNDVAMQDLHIGAIGLAANPKTRQGLWIHIQRNFDTIRAGLGENMVVMELFIRHSLKSFTDRRAEQEITKFFKGRDNSGYDRALEIVKDTILGRAAYKERDAAAILAWLKANGHA</sequence>
<dbReference type="FunFam" id="1.25.50.20:FF:000002">
    <property type="entry name" value="Aminopeptidase"/>
    <property type="match status" value="1"/>
</dbReference>
<evidence type="ECO:0000313" key="16">
    <source>
        <dbReference type="Proteomes" id="UP000054321"/>
    </source>
</evidence>
<keyword evidence="2 11" id="KW-0031">Aminopeptidase</keyword>
<evidence type="ECO:0000256" key="7">
    <source>
        <dbReference type="ARBA" id="ARBA00023049"/>
    </source>
</evidence>
<dbReference type="InterPro" id="IPR014782">
    <property type="entry name" value="Peptidase_M1_dom"/>
</dbReference>
<name>A0A0C3GRX9_OIDMZ</name>
<organism evidence="15 16">
    <name type="scientific">Oidiodendron maius (strain Zn)</name>
    <dbReference type="NCBI Taxonomy" id="913774"/>
    <lineage>
        <taxon>Eukaryota</taxon>
        <taxon>Fungi</taxon>
        <taxon>Dikarya</taxon>
        <taxon>Ascomycota</taxon>
        <taxon>Pezizomycotina</taxon>
        <taxon>Leotiomycetes</taxon>
        <taxon>Leotiomycetes incertae sedis</taxon>
        <taxon>Myxotrichaceae</taxon>
        <taxon>Oidiodendron</taxon>
    </lineage>
</organism>
<dbReference type="Gene3D" id="1.10.390.10">
    <property type="entry name" value="Neutral Protease Domain 2"/>
    <property type="match status" value="1"/>
</dbReference>
<dbReference type="InterPro" id="IPR042097">
    <property type="entry name" value="Aminopeptidase_N-like_N_sf"/>
</dbReference>
<dbReference type="InterPro" id="IPR027268">
    <property type="entry name" value="Peptidase_M4/M1_CTD_sf"/>
</dbReference>
<dbReference type="HOGENOM" id="CLU_003705_0_2_1"/>
<evidence type="ECO:0000259" key="12">
    <source>
        <dbReference type="Pfam" id="PF01433"/>
    </source>
</evidence>
<dbReference type="GO" id="GO:0006508">
    <property type="term" value="P:proteolysis"/>
    <property type="evidence" value="ECO:0007669"/>
    <property type="project" value="UniProtKB-KW"/>
</dbReference>
<reference evidence="15 16" key="1">
    <citation type="submission" date="2014-04" db="EMBL/GenBank/DDBJ databases">
        <authorList>
            <consortium name="DOE Joint Genome Institute"/>
            <person name="Kuo A."/>
            <person name="Martino E."/>
            <person name="Perotto S."/>
            <person name="Kohler A."/>
            <person name="Nagy L.G."/>
            <person name="Floudas D."/>
            <person name="Copeland A."/>
            <person name="Barry K.W."/>
            <person name="Cichocki N."/>
            <person name="Veneault-Fourrey C."/>
            <person name="LaButti K."/>
            <person name="Lindquist E.A."/>
            <person name="Lipzen A."/>
            <person name="Lundell T."/>
            <person name="Morin E."/>
            <person name="Murat C."/>
            <person name="Sun H."/>
            <person name="Tunlid A."/>
            <person name="Henrissat B."/>
            <person name="Grigoriev I.V."/>
            <person name="Hibbett D.S."/>
            <person name="Martin F."/>
            <person name="Nordberg H.P."/>
            <person name="Cantor M.N."/>
            <person name="Hua S.X."/>
        </authorList>
    </citation>
    <scope>NUCLEOTIDE SEQUENCE [LARGE SCALE GENOMIC DNA]</scope>
    <source>
        <strain evidence="15 16">Zn</strain>
    </source>
</reference>
<keyword evidence="7 11" id="KW-0482">Metalloprotease</keyword>
<dbReference type="GO" id="GO:0070006">
    <property type="term" value="F:metalloaminopeptidase activity"/>
    <property type="evidence" value="ECO:0007669"/>
    <property type="project" value="TreeGrafter"/>
</dbReference>
<feature type="domain" description="ERAP1-like C-terminal" evidence="13">
    <location>
        <begin position="563"/>
        <end position="876"/>
    </location>
</feature>
<keyword evidence="16" id="KW-1185">Reference proteome</keyword>
<dbReference type="FunFam" id="1.10.390.10:FF:000001">
    <property type="entry name" value="Aminopeptidase"/>
    <property type="match status" value="1"/>
</dbReference>
<dbReference type="SUPFAM" id="SSF63737">
    <property type="entry name" value="Leukotriene A4 hydrolase N-terminal domain"/>
    <property type="match status" value="1"/>
</dbReference>
<dbReference type="SUPFAM" id="SSF55486">
    <property type="entry name" value="Metalloproteases ('zincins'), catalytic domain"/>
    <property type="match status" value="1"/>
</dbReference>
<dbReference type="GO" id="GO:0008270">
    <property type="term" value="F:zinc ion binding"/>
    <property type="evidence" value="ECO:0007669"/>
    <property type="project" value="UniProtKB-UniRule"/>
</dbReference>
<dbReference type="Pfam" id="PF01433">
    <property type="entry name" value="Peptidase_M1"/>
    <property type="match status" value="1"/>
</dbReference>
<dbReference type="Gene3D" id="2.60.40.1910">
    <property type="match status" value="1"/>
</dbReference>
<evidence type="ECO:0000256" key="3">
    <source>
        <dbReference type="ARBA" id="ARBA00022670"/>
    </source>
</evidence>
<dbReference type="GO" id="GO:0042277">
    <property type="term" value="F:peptide binding"/>
    <property type="evidence" value="ECO:0007669"/>
    <property type="project" value="TreeGrafter"/>
</dbReference>
<feature type="domain" description="Aminopeptidase N-like N-terminal" evidence="14">
    <location>
        <begin position="16"/>
        <end position="214"/>
    </location>
</feature>
<dbReference type="FunFam" id="2.60.40.1730:FF:000002">
    <property type="entry name" value="Aminopeptidase"/>
    <property type="match status" value="1"/>
</dbReference>
<dbReference type="OrthoDB" id="10031169at2759"/>
<dbReference type="GO" id="GO:0043171">
    <property type="term" value="P:peptide catabolic process"/>
    <property type="evidence" value="ECO:0007669"/>
    <property type="project" value="TreeGrafter"/>
</dbReference>
<dbReference type="EMBL" id="KN832879">
    <property type="protein sequence ID" value="KIM98815.1"/>
    <property type="molecule type" value="Genomic_DNA"/>
</dbReference>
<dbReference type="InterPro" id="IPR050344">
    <property type="entry name" value="Peptidase_M1_aminopeptidases"/>
</dbReference>
<feature type="binding site" evidence="9">
    <location>
        <position position="344"/>
    </location>
    <ligand>
        <name>Zn(2+)</name>
        <dbReference type="ChEBI" id="CHEBI:29105"/>
        <note>catalytic</note>
    </ligand>
</feature>
<comment type="similarity">
    <text evidence="1 11">Belongs to the peptidase M1 family.</text>
</comment>
<evidence type="ECO:0000313" key="15">
    <source>
        <dbReference type="EMBL" id="KIM98815.1"/>
    </source>
</evidence>
<feature type="active site" description="Proton acceptor" evidence="8">
    <location>
        <position position="345"/>
    </location>
</feature>
<evidence type="ECO:0000256" key="9">
    <source>
        <dbReference type="PIRSR" id="PIRSR634016-3"/>
    </source>
</evidence>
<dbReference type="InterPro" id="IPR024571">
    <property type="entry name" value="ERAP1-like_C_dom"/>
</dbReference>
<evidence type="ECO:0000256" key="5">
    <source>
        <dbReference type="ARBA" id="ARBA00022801"/>
    </source>
</evidence>
<dbReference type="PRINTS" id="PR00756">
    <property type="entry name" value="ALADIPTASE"/>
</dbReference>
<evidence type="ECO:0000256" key="11">
    <source>
        <dbReference type="RuleBase" id="RU364040"/>
    </source>
</evidence>
<dbReference type="PANTHER" id="PTHR11533">
    <property type="entry name" value="PROTEASE M1 ZINC METALLOPROTEASE"/>
    <property type="match status" value="1"/>
</dbReference>
<dbReference type="EC" id="3.4.11.-" evidence="11"/>
<evidence type="ECO:0000256" key="10">
    <source>
        <dbReference type="PIRSR" id="PIRSR634016-4"/>
    </source>
</evidence>
<dbReference type="GO" id="GO:0005737">
    <property type="term" value="C:cytoplasm"/>
    <property type="evidence" value="ECO:0007669"/>
    <property type="project" value="TreeGrafter"/>
</dbReference>
<dbReference type="Proteomes" id="UP000054321">
    <property type="component" value="Unassembled WGS sequence"/>
</dbReference>
<dbReference type="CDD" id="cd09601">
    <property type="entry name" value="M1_APN-Q_like"/>
    <property type="match status" value="1"/>
</dbReference>
<keyword evidence="6 9" id="KW-0862">Zinc</keyword>
<evidence type="ECO:0000259" key="13">
    <source>
        <dbReference type="Pfam" id="PF11838"/>
    </source>
</evidence>